<feature type="transmembrane region" description="Helical" evidence="2">
    <location>
        <begin position="141"/>
        <end position="161"/>
    </location>
</feature>
<feature type="compositionally biased region" description="Basic residues" evidence="1">
    <location>
        <begin position="174"/>
        <end position="195"/>
    </location>
</feature>
<evidence type="ECO:0000256" key="2">
    <source>
        <dbReference type="SAM" id="Phobius"/>
    </source>
</evidence>
<dbReference type="Proteomes" id="UP000034164">
    <property type="component" value="Unassembled WGS sequence"/>
</dbReference>
<organism evidence="3 4">
    <name type="scientific">[Emmonsia] crescens</name>
    <dbReference type="NCBI Taxonomy" id="73230"/>
    <lineage>
        <taxon>Eukaryota</taxon>
        <taxon>Fungi</taxon>
        <taxon>Dikarya</taxon>
        <taxon>Ascomycota</taxon>
        <taxon>Pezizomycotina</taxon>
        <taxon>Eurotiomycetes</taxon>
        <taxon>Eurotiomycetidae</taxon>
        <taxon>Onygenales</taxon>
        <taxon>Ajellomycetaceae</taxon>
        <taxon>Emergomyces</taxon>
    </lineage>
</organism>
<accession>A0A0G2I7Z0</accession>
<feature type="transmembrane region" description="Helical" evidence="2">
    <location>
        <begin position="12"/>
        <end position="29"/>
    </location>
</feature>
<evidence type="ECO:0000313" key="4">
    <source>
        <dbReference type="Proteomes" id="UP000034164"/>
    </source>
</evidence>
<proteinExistence type="predicted"/>
<keyword evidence="2" id="KW-0812">Transmembrane</keyword>
<evidence type="ECO:0008006" key="5">
    <source>
        <dbReference type="Google" id="ProtNLM"/>
    </source>
</evidence>
<dbReference type="AlphaFoldDB" id="A0A0G2I7Z0"/>
<gene>
    <name evidence="3" type="ORF">EMCG_07868</name>
</gene>
<dbReference type="OrthoDB" id="4918558at2759"/>
<feature type="transmembrane region" description="Helical" evidence="2">
    <location>
        <begin position="41"/>
        <end position="58"/>
    </location>
</feature>
<evidence type="ECO:0000256" key="1">
    <source>
        <dbReference type="SAM" id="MobiDB-lite"/>
    </source>
</evidence>
<protein>
    <recommendedName>
        <fullName evidence="5">MARVEL domain-containing protein</fullName>
    </recommendedName>
</protein>
<feature type="region of interest" description="Disordered" evidence="1">
    <location>
        <begin position="167"/>
        <end position="204"/>
    </location>
</feature>
<feature type="transmembrane region" description="Helical" evidence="2">
    <location>
        <begin position="70"/>
        <end position="90"/>
    </location>
</feature>
<dbReference type="EMBL" id="LCZI01000497">
    <property type="protein sequence ID" value="KKZ66365.1"/>
    <property type="molecule type" value="Genomic_DNA"/>
</dbReference>
<evidence type="ECO:0000313" key="3">
    <source>
        <dbReference type="EMBL" id="KKZ66365.1"/>
    </source>
</evidence>
<keyword evidence="2" id="KW-0472">Membrane</keyword>
<sequence>MIAGFFFICWRLGQLVTLIIPIGILSWFVDGFVKNNQLTPTYVLVLFIVSVLGIFWALDTLVRHANAKRSAHFVAFIDICFVGSFIAGVYQLRRIANADCGNFRLDPLTLSLGPFGFAGQRANNPLARDPVKVCAMLKTSFAFGIMNIGSFFITSILAVLMHKDDEKENEKSSSRRRGSHSSRRGHSASRSRRSSSGRQPVYDV</sequence>
<keyword evidence="2" id="KW-1133">Transmembrane helix</keyword>
<name>A0A0G2I7Z0_9EURO</name>
<comment type="caution">
    <text evidence="3">The sequence shown here is derived from an EMBL/GenBank/DDBJ whole genome shotgun (WGS) entry which is preliminary data.</text>
</comment>
<dbReference type="VEuPathDB" id="FungiDB:EMCG_07868"/>
<reference evidence="4" key="1">
    <citation type="journal article" date="2015" name="PLoS Genet.">
        <title>The dynamic genome and transcriptome of the human fungal pathogen Blastomyces and close relative Emmonsia.</title>
        <authorList>
            <person name="Munoz J.F."/>
            <person name="Gauthier G.M."/>
            <person name="Desjardins C.A."/>
            <person name="Gallo J.E."/>
            <person name="Holder J."/>
            <person name="Sullivan T.D."/>
            <person name="Marty A.J."/>
            <person name="Carmen J.C."/>
            <person name="Chen Z."/>
            <person name="Ding L."/>
            <person name="Gujja S."/>
            <person name="Magrini V."/>
            <person name="Misas E."/>
            <person name="Mitreva M."/>
            <person name="Priest M."/>
            <person name="Saif S."/>
            <person name="Whiston E.A."/>
            <person name="Young S."/>
            <person name="Zeng Q."/>
            <person name="Goldman W.E."/>
            <person name="Mardis E.R."/>
            <person name="Taylor J.W."/>
            <person name="McEwen J.G."/>
            <person name="Clay O.K."/>
            <person name="Klein B.S."/>
            <person name="Cuomo C.A."/>
        </authorList>
    </citation>
    <scope>NUCLEOTIDE SEQUENCE [LARGE SCALE GENOMIC DNA]</scope>
    <source>
        <strain evidence="4">UAMH 3008</strain>
    </source>
</reference>